<accession>A0A239LW22</accession>
<name>A0A239LW22_9RHOB</name>
<dbReference type="NCBIfam" id="TIGR02964">
    <property type="entry name" value="xanthine_xdhC"/>
    <property type="match status" value="1"/>
</dbReference>
<dbReference type="Gene3D" id="3.40.50.720">
    <property type="entry name" value="NAD(P)-binding Rossmann-like Domain"/>
    <property type="match status" value="1"/>
</dbReference>
<sequence>MSFAPDPLKQAVASHGRVARVVVAEVRGSAPREAGAAMLVWHSGQKGTIGGGALELEATQAARVALETGSGAVSRHPLGPSLGQCCGGVVTLVTEVFDAVALDALLRQARDGWIARAVEAAAEPSLGLRQILRDIRNGSAAPGAVMRGGWLLEPLAAPRHELWLHGAGHVGRAIAGAVAPLPDWHVTWVDTHADRFPATLPYGVAPLVAAEPARAVAHAPRDVHHLILTYSHALDLALCHAVLERGFASAGLIGSATKWRRFRSRLRDLGHGEAEIARITCPIGDPSFGKHPQAIAVGVTAMLLKTAAAAAPAMDRPA</sequence>
<organism evidence="3 4">
    <name type="scientific">Tropicimonas sediminicola</name>
    <dbReference type="NCBI Taxonomy" id="1031541"/>
    <lineage>
        <taxon>Bacteria</taxon>
        <taxon>Pseudomonadati</taxon>
        <taxon>Pseudomonadota</taxon>
        <taxon>Alphaproteobacteria</taxon>
        <taxon>Rhodobacterales</taxon>
        <taxon>Roseobacteraceae</taxon>
        <taxon>Tropicimonas</taxon>
    </lineage>
</organism>
<evidence type="ECO:0000313" key="4">
    <source>
        <dbReference type="Proteomes" id="UP000198426"/>
    </source>
</evidence>
<reference evidence="3 4" key="1">
    <citation type="submission" date="2017-06" db="EMBL/GenBank/DDBJ databases">
        <authorList>
            <person name="Kim H.J."/>
            <person name="Triplett B.A."/>
        </authorList>
    </citation>
    <scope>NUCLEOTIDE SEQUENCE [LARGE SCALE GENOMIC DNA]</scope>
    <source>
        <strain evidence="3 4">DSM 29339</strain>
    </source>
</reference>
<dbReference type="OrthoDB" id="61481at2"/>
<dbReference type="InterPro" id="IPR003777">
    <property type="entry name" value="XdhC_CoxI"/>
</dbReference>
<protein>
    <submittedName>
        <fullName evidence="3">Molybdenum cofactor sulfurylase</fullName>
    </submittedName>
</protein>
<dbReference type="PANTHER" id="PTHR30388:SF6">
    <property type="entry name" value="XANTHINE DEHYDROGENASE SUBUNIT A-RELATED"/>
    <property type="match status" value="1"/>
</dbReference>
<feature type="domain" description="XdhC Rossmann" evidence="2">
    <location>
        <begin position="162"/>
        <end position="301"/>
    </location>
</feature>
<dbReference type="Pfam" id="PF02625">
    <property type="entry name" value="XdhC_CoxI"/>
    <property type="match status" value="1"/>
</dbReference>
<evidence type="ECO:0000259" key="2">
    <source>
        <dbReference type="Pfam" id="PF13478"/>
    </source>
</evidence>
<dbReference type="Proteomes" id="UP000198426">
    <property type="component" value="Unassembled WGS sequence"/>
</dbReference>
<evidence type="ECO:0000313" key="3">
    <source>
        <dbReference type="EMBL" id="SNT33909.1"/>
    </source>
</evidence>
<feature type="domain" description="XdhC- CoxI" evidence="1">
    <location>
        <begin position="12"/>
        <end position="71"/>
    </location>
</feature>
<dbReference type="EMBL" id="FZOY01000011">
    <property type="protein sequence ID" value="SNT33909.1"/>
    <property type="molecule type" value="Genomic_DNA"/>
</dbReference>
<dbReference type="RefSeq" id="WP_089235161.1">
    <property type="nucleotide sequence ID" value="NZ_FZOY01000011.1"/>
</dbReference>
<dbReference type="InterPro" id="IPR052698">
    <property type="entry name" value="MoCofactor_Util/Proc"/>
</dbReference>
<dbReference type="InterPro" id="IPR014308">
    <property type="entry name" value="Xanthine_DH_XdhC"/>
</dbReference>
<dbReference type="AlphaFoldDB" id="A0A239LW22"/>
<evidence type="ECO:0000259" key="1">
    <source>
        <dbReference type="Pfam" id="PF02625"/>
    </source>
</evidence>
<proteinExistence type="predicted"/>
<dbReference type="Pfam" id="PF13478">
    <property type="entry name" value="XdhC_C"/>
    <property type="match status" value="1"/>
</dbReference>
<keyword evidence="4" id="KW-1185">Reference proteome</keyword>
<gene>
    <name evidence="3" type="ORF">SAMN05421757_11155</name>
</gene>
<dbReference type="InterPro" id="IPR027051">
    <property type="entry name" value="XdhC_Rossmann_dom"/>
</dbReference>
<dbReference type="PANTHER" id="PTHR30388">
    <property type="entry name" value="ALDEHYDE OXIDOREDUCTASE MOLYBDENUM COFACTOR ASSEMBLY PROTEIN"/>
    <property type="match status" value="1"/>
</dbReference>